<keyword evidence="3" id="KW-1185">Reference proteome</keyword>
<reference evidence="2" key="1">
    <citation type="submission" date="2022-11" db="EMBL/GenBank/DDBJ databases">
        <title>Biodiversity and phylogenetic relationships of bacteria.</title>
        <authorList>
            <person name="Machado R.A.R."/>
            <person name="Bhat A."/>
            <person name="Loulou A."/>
            <person name="Kallel S."/>
        </authorList>
    </citation>
    <scope>NUCLEOTIDE SEQUENCE</scope>
    <source>
        <strain evidence="2">K-TC2</strain>
    </source>
</reference>
<dbReference type="Gene3D" id="3.30.2310.20">
    <property type="entry name" value="RelE-like"/>
    <property type="match status" value="1"/>
</dbReference>
<keyword evidence="1" id="KW-1277">Toxin-antitoxin system</keyword>
<sequence>MAIFSLASDIAIGYKGDMKTLAYTSSARRALRKLPVDVRAQVEARLARLAETGEGDVKKLVGEIGARLRVGDYRVIFVETADRIEVRALGHRREIYR</sequence>
<dbReference type="EMBL" id="JAPKNK010000010">
    <property type="protein sequence ID" value="MCX5571466.1"/>
    <property type="molecule type" value="Genomic_DNA"/>
</dbReference>
<dbReference type="InterPro" id="IPR035093">
    <property type="entry name" value="RelE/ParE_toxin_dom_sf"/>
</dbReference>
<gene>
    <name evidence="2" type="ORF">OSH07_19865</name>
</gene>
<evidence type="ECO:0000313" key="2">
    <source>
        <dbReference type="EMBL" id="MCX5571466.1"/>
    </source>
</evidence>
<proteinExistence type="predicted"/>
<protein>
    <submittedName>
        <fullName evidence="2">Type II toxin-antitoxin system RelE/ParE family toxin</fullName>
    </submittedName>
</protein>
<dbReference type="AlphaFoldDB" id="A0A9X3E446"/>
<dbReference type="SUPFAM" id="SSF143011">
    <property type="entry name" value="RelE-like"/>
    <property type="match status" value="1"/>
</dbReference>
<dbReference type="InterPro" id="IPR007712">
    <property type="entry name" value="RelE/ParE_toxin"/>
</dbReference>
<dbReference type="Pfam" id="PF05016">
    <property type="entry name" value="ParE_toxin"/>
    <property type="match status" value="1"/>
</dbReference>
<comment type="caution">
    <text evidence="2">The sequence shown here is derived from an EMBL/GenBank/DDBJ whole genome shotgun (WGS) entry which is preliminary data.</text>
</comment>
<dbReference type="RefSeq" id="WP_266340425.1">
    <property type="nucleotide sequence ID" value="NZ_JAPKNK010000010.1"/>
</dbReference>
<evidence type="ECO:0000313" key="3">
    <source>
        <dbReference type="Proteomes" id="UP001144805"/>
    </source>
</evidence>
<dbReference type="Proteomes" id="UP001144805">
    <property type="component" value="Unassembled WGS sequence"/>
</dbReference>
<organism evidence="2 3">
    <name type="scientific">Kaistia nematophila</name>
    <dbReference type="NCBI Taxonomy" id="2994654"/>
    <lineage>
        <taxon>Bacteria</taxon>
        <taxon>Pseudomonadati</taxon>
        <taxon>Pseudomonadota</taxon>
        <taxon>Alphaproteobacteria</taxon>
        <taxon>Hyphomicrobiales</taxon>
        <taxon>Kaistiaceae</taxon>
        <taxon>Kaistia</taxon>
    </lineage>
</organism>
<evidence type="ECO:0000256" key="1">
    <source>
        <dbReference type="ARBA" id="ARBA00022649"/>
    </source>
</evidence>
<accession>A0A9X3E446</accession>
<name>A0A9X3E446_9HYPH</name>